<reference evidence="2" key="1">
    <citation type="journal article" date="2023" name="G3 (Bethesda)">
        <title>A reference genome for the long-term kleptoplast-retaining sea slug Elysia crispata morphotype clarki.</title>
        <authorList>
            <person name="Eastman K.E."/>
            <person name="Pendleton A.L."/>
            <person name="Shaikh M.A."/>
            <person name="Suttiyut T."/>
            <person name="Ogas R."/>
            <person name="Tomko P."/>
            <person name="Gavelis G."/>
            <person name="Widhalm J.R."/>
            <person name="Wisecaver J.H."/>
        </authorList>
    </citation>
    <scope>NUCLEOTIDE SEQUENCE</scope>
    <source>
        <strain evidence="2">ECLA1</strain>
    </source>
</reference>
<organism evidence="2 3">
    <name type="scientific">Elysia crispata</name>
    <name type="common">lettuce slug</name>
    <dbReference type="NCBI Taxonomy" id="231223"/>
    <lineage>
        <taxon>Eukaryota</taxon>
        <taxon>Metazoa</taxon>
        <taxon>Spiralia</taxon>
        <taxon>Lophotrochozoa</taxon>
        <taxon>Mollusca</taxon>
        <taxon>Gastropoda</taxon>
        <taxon>Heterobranchia</taxon>
        <taxon>Euthyneura</taxon>
        <taxon>Panpulmonata</taxon>
        <taxon>Sacoglossa</taxon>
        <taxon>Placobranchoidea</taxon>
        <taxon>Plakobranchidae</taxon>
        <taxon>Elysia</taxon>
    </lineage>
</organism>
<proteinExistence type="predicted"/>
<protein>
    <submittedName>
        <fullName evidence="2">Uncharacterized protein</fullName>
    </submittedName>
</protein>
<evidence type="ECO:0000313" key="2">
    <source>
        <dbReference type="EMBL" id="KAK3769785.1"/>
    </source>
</evidence>
<gene>
    <name evidence="2" type="ORF">RRG08_046890</name>
</gene>
<evidence type="ECO:0000313" key="3">
    <source>
        <dbReference type="Proteomes" id="UP001283361"/>
    </source>
</evidence>
<accession>A0AAE1DHA4</accession>
<dbReference type="Proteomes" id="UP001283361">
    <property type="component" value="Unassembled WGS sequence"/>
</dbReference>
<feature type="compositionally biased region" description="Polar residues" evidence="1">
    <location>
        <begin position="17"/>
        <end position="26"/>
    </location>
</feature>
<dbReference type="AlphaFoldDB" id="A0AAE1DHA4"/>
<dbReference type="EMBL" id="JAWDGP010003890">
    <property type="protein sequence ID" value="KAK3769785.1"/>
    <property type="molecule type" value="Genomic_DNA"/>
</dbReference>
<feature type="region of interest" description="Disordered" evidence="1">
    <location>
        <begin position="17"/>
        <end position="45"/>
    </location>
</feature>
<evidence type="ECO:0000256" key="1">
    <source>
        <dbReference type="SAM" id="MobiDB-lite"/>
    </source>
</evidence>
<sequence length="129" mass="14799">MSSELLDHYHTSRKPFQSMAQFCSPNDSRKQPIKKEQHETRNQTQHLLKPAICKQSIDPLLDSHIGNRLASLLRQKGDRRYMGLNDMQPGISSSTLPSAFCSNENLQEVKIAEVKWLILHIEVGNIIKY</sequence>
<comment type="caution">
    <text evidence="2">The sequence shown here is derived from an EMBL/GenBank/DDBJ whole genome shotgun (WGS) entry which is preliminary data.</text>
</comment>
<keyword evidence="3" id="KW-1185">Reference proteome</keyword>
<feature type="compositionally biased region" description="Basic and acidic residues" evidence="1">
    <location>
        <begin position="27"/>
        <end position="41"/>
    </location>
</feature>
<name>A0AAE1DHA4_9GAST</name>